<dbReference type="SUPFAM" id="SSF50129">
    <property type="entry name" value="GroES-like"/>
    <property type="match status" value="1"/>
</dbReference>
<keyword evidence="2" id="KW-0862">Zinc</keyword>
<dbReference type="PROSITE" id="PS00059">
    <property type="entry name" value="ADH_ZINC"/>
    <property type="match status" value="1"/>
</dbReference>
<dbReference type="InterPro" id="IPR002328">
    <property type="entry name" value="ADH_Zn_CS"/>
</dbReference>
<dbReference type="Proteomes" id="UP001610335">
    <property type="component" value="Unassembled WGS sequence"/>
</dbReference>
<name>A0ABR4I945_9EURO</name>
<dbReference type="InterPro" id="IPR036291">
    <property type="entry name" value="NAD(P)-bd_dom_sf"/>
</dbReference>
<evidence type="ECO:0000256" key="2">
    <source>
        <dbReference type="ARBA" id="ARBA00022833"/>
    </source>
</evidence>
<proteinExistence type="predicted"/>
<dbReference type="SUPFAM" id="SSF51735">
    <property type="entry name" value="NAD(P)-binding Rossmann-fold domains"/>
    <property type="match status" value="1"/>
</dbReference>
<dbReference type="Pfam" id="PF08240">
    <property type="entry name" value="ADH_N"/>
    <property type="match status" value="1"/>
</dbReference>
<dbReference type="InterPro" id="IPR029752">
    <property type="entry name" value="D-isomer_DH_CS1"/>
</dbReference>
<gene>
    <name evidence="6" type="ORF">BDW59DRAFT_162612</name>
</gene>
<dbReference type="InterPro" id="IPR013154">
    <property type="entry name" value="ADH-like_N"/>
</dbReference>
<comment type="caution">
    <text evidence="6">The sequence shown here is derived from an EMBL/GenBank/DDBJ whole genome shotgun (WGS) entry which is preliminary data.</text>
</comment>
<evidence type="ECO:0000256" key="4">
    <source>
        <dbReference type="SAM" id="MobiDB-lite"/>
    </source>
</evidence>
<dbReference type="Gene3D" id="3.90.180.10">
    <property type="entry name" value="Medium-chain alcohol dehydrogenases, catalytic domain"/>
    <property type="match status" value="1"/>
</dbReference>
<dbReference type="InterPro" id="IPR011032">
    <property type="entry name" value="GroES-like_sf"/>
</dbReference>
<evidence type="ECO:0000259" key="5">
    <source>
        <dbReference type="Pfam" id="PF08240"/>
    </source>
</evidence>
<keyword evidence="7" id="KW-1185">Reference proteome</keyword>
<dbReference type="Gene3D" id="3.40.50.720">
    <property type="entry name" value="NAD(P)-binding Rossmann-like Domain"/>
    <property type="match status" value="1"/>
</dbReference>
<feature type="region of interest" description="Disordered" evidence="4">
    <location>
        <begin position="1"/>
        <end position="33"/>
    </location>
</feature>
<feature type="domain" description="Alcohol dehydrogenase-like N-terminal" evidence="5">
    <location>
        <begin position="45"/>
        <end position="121"/>
    </location>
</feature>
<keyword evidence="1" id="KW-0479">Metal-binding</keyword>
<evidence type="ECO:0000256" key="1">
    <source>
        <dbReference type="ARBA" id="ARBA00022723"/>
    </source>
</evidence>
<accession>A0ABR4I945</accession>
<dbReference type="EMBL" id="JBFXLS010000045">
    <property type="protein sequence ID" value="KAL2824274.1"/>
    <property type="molecule type" value="Genomic_DNA"/>
</dbReference>
<dbReference type="PROSITE" id="PS00065">
    <property type="entry name" value="D_2_HYDROXYACID_DH_1"/>
    <property type="match status" value="1"/>
</dbReference>
<organism evidence="6 7">
    <name type="scientific">Aspergillus cavernicola</name>
    <dbReference type="NCBI Taxonomy" id="176166"/>
    <lineage>
        <taxon>Eukaryota</taxon>
        <taxon>Fungi</taxon>
        <taxon>Dikarya</taxon>
        <taxon>Ascomycota</taxon>
        <taxon>Pezizomycotina</taxon>
        <taxon>Eurotiomycetes</taxon>
        <taxon>Eurotiomycetidae</taxon>
        <taxon>Eurotiales</taxon>
        <taxon>Aspergillaceae</taxon>
        <taxon>Aspergillus</taxon>
        <taxon>Aspergillus subgen. Nidulantes</taxon>
    </lineage>
</organism>
<evidence type="ECO:0000313" key="6">
    <source>
        <dbReference type="EMBL" id="KAL2824274.1"/>
    </source>
</evidence>
<dbReference type="InterPro" id="IPR047109">
    <property type="entry name" value="CAD-like"/>
</dbReference>
<keyword evidence="3" id="KW-0560">Oxidoreductase</keyword>
<evidence type="ECO:0000256" key="3">
    <source>
        <dbReference type="ARBA" id="ARBA00023002"/>
    </source>
</evidence>
<evidence type="ECO:0000313" key="7">
    <source>
        <dbReference type="Proteomes" id="UP001610335"/>
    </source>
</evidence>
<dbReference type="PANTHER" id="PTHR42683">
    <property type="entry name" value="ALDEHYDE REDUCTASE"/>
    <property type="match status" value="1"/>
</dbReference>
<sequence>MEQQKGPHFPYHNRPSNQHGTSHPIPRLPSGDRVETSFTLPEVQADEVLVKVTHSGLCGSDIHMLKLPLVLGHEGIGIIEKTGTACSRLSVGDRVGWGPTCADCEMCMSGNDAHAVRKEQWLLKIPDGIIKQYSGGATIWVPLFDQCKACAGVGIVGIGRLGHLAIRFAANMGCDVVVFSSSDHMRGEALNLGANEFYATKGVTEFADLGLTKPVDRLIITSSAKFNLGLFYPVLARNAMILPLSVDSAELDCAVSADCYKWPRNHRQLHM</sequence>
<protein>
    <submittedName>
        <fullName evidence="6">Chaperonin 10-like protein</fullName>
    </submittedName>
</protein>
<reference evidence="6 7" key="1">
    <citation type="submission" date="2024-07" db="EMBL/GenBank/DDBJ databases">
        <title>Section-level genome sequencing and comparative genomics of Aspergillus sections Usti and Cavernicolus.</title>
        <authorList>
            <consortium name="Lawrence Berkeley National Laboratory"/>
            <person name="Nybo J.L."/>
            <person name="Vesth T.C."/>
            <person name="Theobald S."/>
            <person name="Frisvad J.C."/>
            <person name="Larsen T.O."/>
            <person name="Kjaerboelling I."/>
            <person name="Rothschild-Mancinelli K."/>
            <person name="Lyhne E.K."/>
            <person name="Kogle M.E."/>
            <person name="Barry K."/>
            <person name="Clum A."/>
            <person name="Na H."/>
            <person name="Ledsgaard L."/>
            <person name="Lin J."/>
            <person name="Lipzen A."/>
            <person name="Kuo A."/>
            <person name="Riley R."/>
            <person name="Mondo S."/>
            <person name="LaButti K."/>
            <person name="Haridas S."/>
            <person name="Pangalinan J."/>
            <person name="Salamov A.A."/>
            <person name="Simmons B.A."/>
            <person name="Magnuson J.K."/>
            <person name="Chen J."/>
            <person name="Drula E."/>
            <person name="Henrissat B."/>
            <person name="Wiebenga A."/>
            <person name="Lubbers R.J."/>
            <person name="Gomes A.C."/>
            <person name="Makela M.R."/>
            <person name="Stajich J."/>
            <person name="Grigoriev I.V."/>
            <person name="Mortensen U.H."/>
            <person name="De vries R.P."/>
            <person name="Baker S.E."/>
            <person name="Andersen M.R."/>
        </authorList>
    </citation>
    <scope>NUCLEOTIDE SEQUENCE [LARGE SCALE GENOMIC DNA]</scope>
    <source>
        <strain evidence="6 7">CBS 600.67</strain>
    </source>
</reference>